<dbReference type="AlphaFoldDB" id="A0AAU9IK14"/>
<keyword evidence="3" id="KW-1185">Reference proteome</keyword>
<dbReference type="Proteomes" id="UP001162131">
    <property type="component" value="Unassembled WGS sequence"/>
</dbReference>
<feature type="compositionally biased region" description="Basic and acidic residues" evidence="1">
    <location>
        <begin position="365"/>
        <end position="375"/>
    </location>
</feature>
<proteinExistence type="predicted"/>
<evidence type="ECO:0000256" key="1">
    <source>
        <dbReference type="SAM" id="MobiDB-lite"/>
    </source>
</evidence>
<dbReference type="EMBL" id="CAJZBQ010000011">
    <property type="protein sequence ID" value="CAG9313843.1"/>
    <property type="molecule type" value="Genomic_DNA"/>
</dbReference>
<protein>
    <submittedName>
        <fullName evidence="2">Uncharacterized protein</fullName>
    </submittedName>
</protein>
<comment type="caution">
    <text evidence="2">The sequence shown here is derived from an EMBL/GenBank/DDBJ whole genome shotgun (WGS) entry which is preliminary data.</text>
</comment>
<name>A0AAU9IK14_9CILI</name>
<organism evidence="2 3">
    <name type="scientific">Blepharisma stoltei</name>
    <dbReference type="NCBI Taxonomy" id="1481888"/>
    <lineage>
        <taxon>Eukaryota</taxon>
        <taxon>Sar</taxon>
        <taxon>Alveolata</taxon>
        <taxon>Ciliophora</taxon>
        <taxon>Postciliodesmatophora</taxon>
        <taxon>Heterotrichea</taxon>
        <taxon>Heterotrichida</taxon>
        <taxon>Blepharismidae</taxon>
        <taxon>Blepharisma</taxon>
    </lineage>
</organism>
<evidence type="ECO:0000313" key="3">
    <source>
        <dbReference type="Proteomes" id="UP001162131"/>
    </source>
</evidence>
<gene>
    <name evidence="2" type="ORF">BSTOLATCC_MIC9646</name>
</gene>
<feature type="region of interest" description="Disordered" evidence="1">
    <location>
        <begin position="362"/>
        <end position="402"/>
    </location>
</feature>
<reference evidence="2" key="1">
    <citation type="submission" date="2021-09" db="EMBL/GenBank/DDBJ databases">
        <authorList>
            <consortium name="AG Swart"/>
            <person name="Singh M."/>
            <person name="Singh A."/>
            <person name="Seah K."/>
            <person name="Emmerich C."/>
        </authorList>
    </citation>
    <scope>NUCLEOTIDE SEQUENCE</scope>
    <source>
        <strain evidence="2">ATCC30299</strain>
    </source>
</reference>
<sequence>MKQKIEGKWAHLTLFSFAVPEDNKNPKISTASPKPACKLASQAKHTSMITPGLKYQTLTTELSIMPYIRVKDLMKTEKEENEQEINTEKPISAIAKKSNDEFKIKADYMLNKAKTATRPQSARVEQGKLKKIAPNHPQPVVRKSYQAEELSEDGNEMTLKEVLFDGKIQKPAKNMEINPLAMLSEYSAKNKNSSSRPFSAVIKKGNNADLYNAKSAKTLWEVRTQDKYKPKAKSIVADLMSQAEQAREKNNKIVERNINRFKESESKLNGEFNRLMKKVQDTRLLNELSMQMLKDSMKETEADIDISKVSNDIKKSDDVFTKINDHFALNKNGKKIEQIPTFSLEEVYETQTWNTNQKWNVSSKEMTKELSKDKGTISMPYASSPPKNISSDDWEKFSEEDW</sequence>
<accession>A0AAU9IK14</accession>
<evidence type="ECO:0000313" key="2">
    <source>
        <dbReference type="EMBL" id="CAG9313843.1"/>
    </source>
</evidence>
<feature type="compositionally biased region" description="Basic and acidic residues" evidence="1">
    <location>
        <begin position="393"/>
        <end position="402"/>
    </location>
</feature>